<dbReference type="GO" id="GO:0006633">
    <property type="term" value="P:fatty acid biosynthetic process"/>
    <property type="evidence" value="ECO:0007669"/>
    <property type="project" value="InterPro"/>
</dbReference>
<dbReference type="PANTHER" id="PTHR38764:SF1">
    <property type="entry name" value="ACYL CARRIER PROTEIN PHOSPHODIESTERASE"/>
    <property type="match status" value="1"/>
</dbReference>
<gene>
    <name evidence="4" type="ORF">SAMN03080601_00256</name>
</gene>
<dbReference type="Pfam" id="PF04336">
    <property type="entry name" value="ACP_PD"/>
    <property type="match status" value="1"/>
</dbReference>
<dbReference type="KEGG" id="asx:CDL62_05910"/>
<accession>A0A1T5AGB9</accession>
<protein>
    <submittedName>
        <fullName evidence="4">Acyl carrier protein phosphodiesterase</fullName>
    </submittedName>
</protein>
<sequence>MNYLAHLYLSGSEPGVKVGNFIGDYVKGKRYQRYSPAIQKGILLHRRIDSFTDKHPQLRESAKMFKPEYGRYSGVVMDVVYDHFLAVNWARYSDVSLRKFVSESHKILMRYYFSLPGVVKQFLPFLIHSRRMEQYQYLEGVEKTLKVMAGHTSLPDHSQWAVNQLSICYNELQESFFQVFADTMVMADDYLNVQPVNNCA</sequence>
<keyword evidence="1" id="KW-0444">Lipid biosynthesis</keyword>
<evidence type="ECO:0000256" key="1">
    <source>
        <dbReference type="ARBA" id="ARBA00022516"/>
    </source>
</evidence>
<name>A0A1T5AGB9_9BACT</name>
<dbReference type="RefSeq" id="WP_079556036.1">
    <property type="nucleotide sequence ID" value="NZ_CP021904.1"/>
</dbReference>
<reference evidence="4 5" key="1">
    <citation type="submission" date="2017-02" db="EMBL/GenBank/DDBJ databases">
        <authorList>
            <person name="Peterson S.W."/>
        </authorList>
    </citation>
    <scope>NUCLEOTIDE SEQUENCE [LARGE SCALE GENOMIC DNA]</scope>
    <source>
        <strain evidence="4 5">DSM 24412</strain>
    </source>
</reference>
<evidence type="ECO:0000313" key="4">
    <source>
        <dbReference type="EMBL" id="SKB34051.1"/>
    </source>
</evidence>
<dbReference type="InterPro" id="IPR007431">
    <property type="entry name" value="ACP_PD"/>
</dbReference>
<evidence type="ECO:0000313" key="5">
    <source>
        <dbReference type="Proteomes" id="UP000191055"/>
    </source>
</evidence>
<dbReference type="EMBL" id="FUYV01000001">
    <property type="protein sequence ID" value="SKB34051.1"/>
    <property type="molecule type" value="Genomic_DNA"/>
</dbReference>
<dbReference type="AlphaFoldDB" id="A0A1T5AGB9"/>
<keyword evidence="5" id="KW-1185">Reference proteome</keyword>
<dbReference type="PANTHER" id="PTHR38764">
    <property type="entry name" value="ACYL CARRIER PROTEIN PHOSPHODIESTERASE"/>
    <property type="match status" value="1"/>
</dbReference>
<dbReference type="PIRSF" id="PIRSF011489">
    <property type="entry name" value="DUF479"/>
    <property type="match status" value="1"/>
</dbReference>
<organism evidence="4 5">
    <name type="scientific">Alkalitalea saponilacus</name>
    <dbReference type="NCBI Taxonomy" id="889453"/>
    <lineage>
        <taxon>Bacteria</taxon>
        <taxon>Pseudomonadati</taxon>
        <taxon>Bacteroidota</taxon>
        <taxon>Bacteroidia</taxon>
        <taxon>Marinilabiliales</taxon>
        <taxon>Marinilabiliaceae</taxon>
        <taxon>Alkalitalea</taxon>
    </lineage>
</organism>
<proteinExistence type="predicted"/>
<dbReference type="Proteomes" id="UP000191055">
    <property type="component" value="Unassembled WGS sequence"/>
</dbReference>
<evidence type="ECO:0000256" key="2">
    <source>
        <dbReference type="ARBA" id="ARBA00022801"/>
    </source>
</evidence>
<dbReference type="OrthoDB" id="8442777at2"/>
<evidence type="ECO:0000256" key="3">
    <source>
        <dbReference type="ARBA" id="ARBA00023098"/>
    </source>
</evidence>
<dbReference type="GO" id="GO:0008770">
    <property type="term" value="F:[acyl-carrier-protein] phosphodiesterase activity"/>
    <property type="evidence" value="ECO:0007669"/>
    <property type="project" value="InterPro"/>
</dbReference>
<keyword evidence="2" id="KW-0378">Hydrolase</keyword>
<dbReference type="STRING" id="889453.SAMN03080601_00256"/>
<keyword evidence="3" id="KW-0443">Lipid metabolism</keyword>